<gene>
    <name evidence="1" type="ORF">SB78_06755</name>
</gene>
<comment type="caution">
    <text evidence="1">The sequence shown here is derived from an EMBL/GenBank/DDBJ whole genome shotgun (WGS) entry which is preliminary data.</text>
</comment>
<sequence length="73" mass="8671">MYAVGFGENYNKEFFEEIAMHGGFTHISLRDPSGMKQLEQYIDNIEQKVVIWKILGEQNIRRTIKFDNMSTRR</sequence>
<keyword evidence="2" id="KW-1185">Reference proteome</keyword>
<accession>A0A0C2QWQ9</accession>
<reference evidence="1 2" key="1">
    <citation type="submission" date="2014-12" db="EMBL/GenBank/DDBJ databases">
        <title>Whole genome sequence of Candidatus Rickettsia asemboensis strain NMRCii isolated from cat fleas in west Kenya.</title>
        <authorList>
            <person name="Jima D."/>
            <person name="Luce-Fedrow A."/>
            <person name="Yang Y."/>
            <person name="Maina A.N."/>
            <person name="Snesrud E.C."/>
            <person name="Jarman R.G."/>
            <person name="Richards A.L."/>
            <person name="Hang J."/>
        </authorList>
    </citation>
    <scope>NUCLEOTIDE SEQUENCE [LARGE SCALE GENOMIC DNA]</scope>
    <source>
        <strain evidence="1 2">NMRCii</strain>
    </source>
</reference>
<dbReference type="AlphaFoldDB" id="A0A0C2QWQ9"/>
<protein>
    <submittedName>
        <fullName evidence="1">Uncharacterized protein</fullName>
    </submittedName>
</protein>
<dbReference type="RefSeq" id="WP_041079585.1">
    <property type="nucleotide sequence ID" value="NZ_JWSW01000083.1"/>
</dbReference>
<organism evidence="1 2">
    <name type="scientific">Rickettsia asembonensis</name>
    <dbReference type="NCBI Taxonomy" id="1068590"/>
    <lineage>
        <taxon>Bacteria</taxon>
        <taxon>Pseudomonadati</taxon>
        <taxon>Pseudomonadota</taxon>
        <taxon>Alphaproteobacteria</taxon>
        <taxon>Rickettsiales</taxon>
        <taxon>Rickettsiaceae</taxon>
        <taxon>Rickettsieae</taxon>
        <taxon>Rickettsia</taxon>
        <taxon>spotted fever group</taxon>
    </lineage>
</organism>
<evidence type="ECO:0000313" key="2">
    <source>
        <dbReference type="Proteomes" id="UP000031952"/>
    </source>
</evidence>
<proteinExistence type="predicted"/>
<name>A0A0C2QWQ9_9RICK</name>
<dbReference type="EMBL" id="JWSW01000083">
    <property type="protein sequence ID" value="KIJ88284.1"/>
    <property type="molecule type" value="Genomic_DNA"/>
</dbReference>
<dbReference type="Proteomes" id="UP000031952">
    <property type="component" value="Unassembled WGS sequence"/>
</dbReference>
<evidence type="ECO:0000313" key="1">
    <source>
        <dbReference type="EMBL" id="KIJ88284.1"/>
    </source>
</evidence>